<feature type="domain" description="Filamentous haemagglutinin FhaB/tRNA nuclease CdiA-like TPS" evidence="1">
    <location>
        <begin position="50"/>
        <end position="161"/>
    </location>
</feature>
<dbReference type="Gene3D" id="2.160.20.10">
    <property type="entry name" value="Single-stranded right-handed beta-helix, Pectin lyase-like"/>
    <property type="match status" value="4"/>
</dbReference>
<protein>
    <submittedName>
        <fullName evidence="2">Filamentous hemagglutinin N-terminal domain-containing protein</fullName>
    </submittedName>
</protein>
<proteinExistence type="predicted"/>
<dbReference type="Proteomes" id="UP000176944">
    <property type="component" value="Chromosome"/>
</dbReference>
<dbReference type="SUPFAM" id="SSF51126">
    <property type="entry name" value="Pectin lyase-like"/>
    <property type="match status" value="6"/>
</dbReference>
<evidence type="ECO:0000313" key="3">
    <source>
        <dbReference type="Proteomes" id="UP000176944"/>
    </source>
</evidence>
<dbReference type="Pfam" id="PF05860">
    <property type="entry name" value="TPS"/>
    <property type="match status" value="1"/>
</dbReference>
<dbReference type="NCBIfam" id="TIGR01901">
    <property type="entry name" value="adhes_NPXG"/>
    <property type="match status" value="1"/>
</dbReference>
<gene>
    <name evidence="2" type="ORF">BJP36_14090</name>
</gene>
<dbReference type="InterPro" id="IPR011050">
    <property type="entry name" value="Pectin_lyase_fold/virulence"/>
</dbReference>
<dbReference type="InterPro" id="IPR012334">
    <property type="entry name" value="Pectin_lyas_fold"/>
</dbReference>
<organism evidence="2 3">
    <name type="scientific">Moorena producens (strain JHB)</name>
    <dbReference type="NCBI Taxonomy" id="1454205"/>
    <lineage>
        <taxon>Bacteria</taxon>
        <taxon>Bacillati</taxon>
        <taxon>Cyanobacteriota</taxon>
        <taxon>Cyanophyceae</taxon>
        <taxon>Coleofasciculales</taxon>
        <taxon>Coleofasciculaceae</taxon>
        <taxon>Moorena</taxon>
    </lineage>
</organism>
<name>A0A1D9G037_MOOP1</name>
<dbReference type="EMBL" id="CP017708">
    <property type="protein sequence ID" value="AOY80874.1"/>
    <property type="molecule type" value="Genomic_DNA"/>
</dbReference>
<dbReference type="InterPro" id="IPR008638">
    <property type="entry name" value="FhaB/CdiA-like_TPS"/>
</dbReference>
<reference evidence="3" key="1">
    <citation type="submission" date="2016-10" db="EMBL/GenBank/DDBJ databases">
        <title>Comparative genomics uncovers the prolific and rare metabolic potential of the cyanobacterial genus Moorea.</title>
        <authorList>
            <person name="Leao T."/>
            <person name="Castelao G."/>
            <person name="Korobeynikov A."/>
            <person name="Monroe E.A."/>
            <person name="Podell S."/>
            <person name="Glukhov E."/>
            <person name="Allen E."/>
            <person name="Gerwick W.H."/>
            <person name="Gerwick L."/>
        </authorList>
    </citation>
    <scope>NUCLEOTIDE SEQUENCE [LARGE SCALE GENOMIC DNA]</scope>
    <source>
        <strain evidence="3">JHB</strain>
    </source>
</reference>
<sequence>MVITDLFTLQARSDQNQPFNKPLNQLLTLPIACYLVAQMPLVCSAQIVPDNTLPNNSIVTPNGNIIEITGGTTAGGNLFHSFEQFSVLTGNTAFFNNSVTIENIISRVTGGSISTIDGLIQANGSANLFLINPNGIVFGSEASLDIGGSFIGSTANSIKFADDSEFSATNPQEPPLLTINIPTGLQYGSQGNPGGIVINGPGNNLSINPAIFFAVNTDNRPVGLEVQPGKTLALVGGDVAVAGGNLTTAGGRIELGSIQGEGMVTLTPTNLGWTLSYEDVGQFQDITLSQAASVSTSGNDGGEIQVQGRRVTVSEGSAILADTLGRGAGGSLTVKATEALDVIGSAANNDFSTRLSTDVAPGATGNGGNLVIDTEQLRVADGAQISSATFSSGNAGTLTVTAAEVEVIAGSNSGPSALFVLVGSGATGNGGNLFIDTERLRVTDGAEISASTFGSGNGGDLRVQAKEVDLIGTAFGTFPSTLLADVGPGATGNGGNLFIETERLRLVDGAQISANIVGIGNAGSLTVKAQDVQLTGTSTAELPSGLLTQVRPNAIGNGGDLTIETENLQLSDGAQISATTFGEGNAGSITVQASEMELIGTSPQGLLSGLFANLESDAIGNGGNVTINTESLRLSDGAQIAAITLGQGDAGSLTVQAIDLQLSGTSPEGLASGLFTDVRAGAIGNGGQLTINTESLRLSDGAQITANTFGEGDAGSITVQASEMELIGTSSEELPTGLLANVEPNAIGKGGDLTINTEGLRLVDGAQIAAITRGEGDAGSIEVNATDIELIGTSPQELASGLFTDVRAGAIGNGGQLTINTKDLRLSDGAQITANTFGEGDAGSLTVQAIDVQLNGTSPQGLPTGLLANVEPEAIGNGGNLTINTENLRLSNGAQIAAITRGEGDAGSIEVNATDIELIGTSPQELASGLFTEVRAGAMGDGNDLTINTQRLRLSNGAQIAATTFGEGDAGSIAVKATEVELIGTATNFASAIFANVELEAIGTGGELTLETERLRLVDGAQVATITRGEGDGGTLRVQAQEIELIGRSDLGASGLLANAIAGSGNGGKLEVFTDQLSIRDGATISVSNFQSNNLLAPGQGQAGDIEIVANSIELSNSGADTPNGGGITASNFSAGGGNIDISANQITSNRGQITATSELSGGGDIKLTSDLLFLSNQSAISTSVNDSTGGGGELKINSDFVVVVENSNIAANAILGPGGNIQITTQGLFLSPDSQITASSQFGVDGQINISNPELTQNLGLIPLPATIIDTGLLIATGCSTDDEQNGFALLGRGGLPTDPTDPLKGETIWIDWRDFSATRRQLYRAARNRGKKPNQEPQVTAKKPPIIEAQGWIINQDGIVELVPYPTGPELKPVLNRTINCHNLR</sequence>
<accession>A0A1D9G037</accession>
<evidence type="ECO:0000259" key="1">
    <source>
        <dbReference type="SMART" id="SM00912"/>
    </source>
</evidence>
<dbReference type="SMART" id="SM00912">
    <property type="entry name" value="Haemagg_act"/>
    <property type="match status" value="1"/>
</dbReference>
<evidence type="ECO:0000313" key="2">
    <source>
        <dbReference type="EMBL" id="AOY80874.1"/>
    </source>
</evidence>